<evidence type="ECO:0000313" key="1">
    <source>
        <dbReference type="EMBL" id="OXG05522.1"/>
    </source>
</evidence>
<organism evidence="1 2">
    <name type="scientific">Flavobacterium araucananum</name>
    <dbReference type="NCBI Taxonomy" id="946678"/>
    <lineage>
        <taxon>Bacteria</taxon>
        <taxon>Pseudomonadati</taxon>
        <taxon>Bacteroidota</taxon>
        <taxon>Flavobacteriia</taxon>
        <taxon>Flavobacteriales</taxon>
        <taxon>Flavobacteriaceae</taxon>
        <taxon>Flavobacterium</taxon>
    </lineage>
</organism>
<comment type="caution">
    <text evidence="1">The sequence shown here is derived from an EMBL/GenBank/DDBJ whole genome shotgun (WGS) entry which is preliminary data.</text>
</comment>
<accession>A0A227P717</accession>
<dbReference type="Proteomes" id="UP000214684">
    <property type="component" value="Unassembled WGS sequence"/>
</dbReference>
<sequence>MDLNFINASQNLSDSSGNELYEISNNQETAITNSRIEIENGYFHKNEDVISEMRKWLKKK</sequence>
<evidence type="ECO:0000313" key="2">
    <source>
        <dbReference type="Proteomes" id="UP000214684"/>
    </source>
</evidence>
<dbReference type="AlphaFoldDB" id="A0A227P717"/>
<proteinExistence type="predicted"/>
<gene>
    <name evidence="1" type="ORF">B0A64_12495</name>
</gene>
<reference evidence="1 2" key="1">
    <citation type="submission" date="2016-11" db="EMBL/GenBank/DDBJ databases">
        <title>Whole genomes of Flavobacteriaceae.</title>
        <authorList>
            <person name="Stine C."/>
            <person name="Li C."/>
            <person name="Tadesse D."/>
        </authorList>
    </citation>
    <scope>NUCLEOTIDE SEQUENCE [LARGE SCALE GENOMIC DNA]</scope>
    <source>
        <strain evidence="1 2">DSM 24704</strain>
    </source>
</reference>
<name>A0A227P717_9FLAO</name>
<dbReference type="EMBL" id="MUGS01000021">
    <property type="protein sequence ID" value="OXG05522.1"/>
    <property type="molecule type" value="Genomic_DNA"/>
</dbReference>
<protein>
    <submittedName>
        <fullName evidence="1">Uncharacterized protein</fullName>
    </submittedName>
</protein>
<keyword evidence="2" id="KW-1185">Reference proteome</keyword>